<keyword evidence="8 11" id="KW-0594">Phospholipid biosynthesis</keyword>
<evidence type="ECO:0000256" key="11">
    <source>
        <dbReference type="RuleBase" id="RU365024"/>
    </source>
</evidence>
<evidence type="ECO:0000256" key="5">
    <source>
        <dbReference type="ARBA" id="ARBA00022679"/>
    </source>
</evidence>
<proteinExistence type="evidence at transcript level"/>
<dbReference type="GO" id="GO:0005739">
    <property type="term" value="C:mitochondrion"/>
    <property type="evidence" value="ECO:0007669"/>
    <property type="project" value="UniProtKB-SubCell"/>
</dbReference>
<comment type="function">
    <text evidence="1 11">Functions in the biosynthesis of the anionic phospholipids phosphatidylglycerol and cardiolipin.</text>
</comment>
<keyword evidence="6" id="KW-0677">Repeat</keyword>
<comment type="pathway">
    <text evidence="2 11">Phospholipid metabolism; phosphatidylglycerol biosynthesis; phosphatidylglycerol from CDP-diacylglycerol: step 1/2.</text>
</comment>
<evidence type="ECO:0000313" key="13">
    <source>
        <dbReference type="EMBL" id="CAB3264821.1"/>
    </source>
</evidence>
<evidence type="ECO:0000256" key="1">
    <source>
        <dbReference type="ARBA" id="ARBA00003537"/>
    </source>
</evidence>
<dbReference type="EC" id="2.7.8.5" evidence="11"/>
<comment type="catalytic activity">
    <reaction evidence="10 11">
        <text>a CDP-1,2-diacyl-sn-glycerol + sn-glycerol 3-phosphate = a 1,2-diacyl-sn-glycero-3-phospho-(1'-sn-glycero-3'-phosphate) + CMP + H(+)</text>
        <dbReference type="Rhea" id="RHEA:12593"/>
        <dbReference type="ChEBI" id="CHEBI:15378"/>
        <dbReference type="ChEBI" id="CHEBI:57597"/>
        <dbReference type="ChEBI" id="CHEBI:58332"/>
        <dbReference type="ChEBI" id="CHEBI:60110"/>
        <dbReference type="ChEBI" id="CHEBI:60377"/>
        <dbReference type="EC" id="2.7.8.5"/>
    </reaction>
</comment>
<dbReference type="Gene3D" id="3.30.870.10">
    <property type="entry name" value="Endonuclease Chain A"/>
    <property type="match status" value="2"/>
</dbReference>
<dbReference type="EMBL" id="LR788959">
    <property type="protein sequence ID" value="CAB3264821.1"/>
    <property type="molecule type" value="mRNA"/>
</dbReference>
<evidence type="ECO:0000256" key="4">
    <source>
        <dbReference type="ARBA" id="ARBA00022516"/>
    </source>
</evidence>
<evidence type="ECO:0000256" key="8">
    <source>
        <dbReference type="ARBA" id="ARBA00023209"/>
    </source>
</evidence>
<dbReference type="GO" id="GO:0008444">
    <property type="term" value="F:CDP-diacylglycerol-glycerol-3-phosphate 3-phosphatidyltransferase activity"/>
    <property type="evidence" value="ECO:0007669"/>
    <property type="project" value="UniProtKB-EC"/>
</dbReference>
<keyword evidence="4 11" id="KW-0444">Lipid biosynthesis</keyword>
<dbReference type="PANTHER" id="PTHR12586:SF1">
    <property type="entry name" value="CDP-DIACYLGLYCEROL--GLYCEROL-3-PHOSPHATE 3-PHOSPHATIDYLTRANSFERASE, MITOCHONDRIAL"/>
    <property type="match status" value="1"/>
</dbReference>
<keyword evidence="7 11" id="KW-0443">Lipid metabolism</keyword>
<dbReference type="GO" id="GO:0005524">
    <property type="term" value="F:ATP binding"/>
    <property type="evidence" value="ECO:0007669"/>
    <property type="project" value="UniProtKB-KW"/>
</dbReference>
<dbReference type="GO" id="GO:0032049">
    <property type="term" value="P:cardiolipin biosynthetic process"/>
    <property type="evidence" value="ECO:0007669"/>
    <property type="project" value="InterPro"/>
</dbReference>
<keyword evidence="11" id="KW-0547">Nucleotide-binding</keyword>
<name>A0A6F9DNQ8_9ASCI</name>
<evidence type="ECO:0000256" key="2">
    <source>
        <dbReference type="ARBA" id="ARBA00005042"/>
    </source>
</evidence>
<dbReference type="PANTHER" id="PTHR12586">
    <property type="entry name" value="CDP-DIACYLGLYCEROL--SERINE O-PHOSPHATIDYLTRANSFERASE"/>
    <property type="match status" value="1"/>
</dbReference>
<dbReference type="AlphaFoldDB" id="A0A6F9DNQ8"/>
<sequence>MDKDGLLKDFEWISKYAHCYPVNGNDVVVLESPQCFYQALSDGILTAKKRVVMTALYWGTGQLEKSLVDKLMQTLKKKEEKDDKMEVEILIDYTRGSRKNLGSSTQMLLPLVKEYKNPAMVKGCSLQVSLYHSPQLRGTLKSFLPDKWNEIIGLAHMKVFVFDDTVIISGANLSNDYFTNRQDRYIKFENSKPLADYFHALVKAVSSFSFHLQHDGSVKFSADCPHHPFEGSYDLFISYIRSCLQPLIYPEFVSTQMQPNCTTSGLVQKSLRFVSWLWNGNYWPDKKQNIFQDMDGASQLKVLNNKDTFVFPSVQLGFAGIKQDEFITKKILQSAKSSSQVCLTSGYFNLTNDYVDIITKSMAKFDIYVASPEANGFLNAHGLPGYIPSMYVYLTKKFYDRLQNDRRNESVKLWEYIKPGWTYHAKGMWFYDQHKTGPFLTMIGSPNFGSRSVQRDLEAQVTVITSNKNLMKQLHMEKSRIVDFSQPIVKETFVQPRYNVPKWVAMISAIIRHYF</sequence>
<comment type="subcellular location">
    <subcellularLocation>
        <location evidence="11">Mitochondrion</location>
    </subcellularLocation>
</comment>
<gene>
    <name evidence="13" type="primary">Pgs1</name>
</gene>
<keyword evidence="11" id="KW-0496">Mitochondrion</keyword>
<dbReference type="UniPathway" id="UPA00084">
    <property type="reaction ID" value="UER00503"/>
</dbReference>
<dbReference type="PROSITE" id="PS50035">
    <property type="entry name" value="PLD"/>
    <property type="match status" value="1"/>
</dbReference>
<dbReference type="CDD" id="cd09135">
    <property type="entry name" value="PLDc_PGS1_euk_1"/>
    <property type="match status" value="1"/>
</dbReference>
<reference evidence="13" key="1">
    <citation type="submission" date="2020-04" db="EMBL/GenBank/DDBJ databases">
        <authorList>
            <person name="Neveu A P."/>
        </authorList>
    </citation>
    <scope>NUCLEOTIDE SEQUENCE</scope>
    <source>
        <tissue evidence="13">Whole embryo</tissue>
    </source>
</reference>
<feature type="domain" description="PLD phosphodiesterase" evidence="12">
    <location>
        <begin position="151"/>
        <end position="177"/>
    </location>
</feature>
<evidence type="ECO:0000256" key="9">
    <source>
        <dbReference type="ARBA" id="ARBA00023264"/>
    </source>
</evidence>
<dbReference type="SMART" id="SM00155">
    <property type="entry name" value="PLDc"/>
    <property type="match status" value="2"/>
</dbReference>
<dbReference type="InterPro" id="IPR001736">
    <property type="entry name" value="PLipase_D/transphosphatidylase"/>
</dbReference>
<organism evidence="13">
    <name type="scientific">Phallusia mammillata</name>
    <dbReference type="NCBI Taxonomy" id="59560"/>
    <lineage>
        <taxon>Eukaryota</taxon>
        <taxon>Metazoa</taxon>
        <taxon>Chordata</taxon>
        <taxon>Tunicata</taxon>
        <taxon>Ascidiacea</taxon>
        <taxon>Phlebobranchia</taxon>
        <taxon>Ascidiidae</taxon>
        <taxon>Phallusia</taxon>
    </lineage>
</organism>
<dbReference type="CDD" id="cd09137">
    <property type="entry name" value="PLDc_PGS1_euk_2"/>
    <property type="match status" value="1"/>
</dbReference>
<evidence type="ECO:0000256" key="3">
    <source>
        <dbReference type="ARBA" id="ARBA00010682"/>
    </source>
</evidence>
<dbReference type="InterPro" id="IPR016270">
    <property type="entry name" value="PGS1"/>
</dbReference>
<protein>
    <recommendedName>
        <fullName evidence="11">CDP-diacylglycerol--glycerol-3-phosphate 3-phosphatidyltransferase</fullName>
        <ecNumber evidence="11">2.7.8.5</ecNumber>
    </recommendedName>
</protein>
<accession>A0A6F9DNQ8</accession>
<comment type="similarity">
    <text evidence="3 11">Belongs to the CDP-alcohol phosphatidyltransferase class-II family.</text>
</comment>
<evidence type="ECO:0000256" key="6">
    <source>
        <dbReference type="ARBA" id="ARBA00022737"/>
    </source>
</evidence>
<dbReference type="SUPFAM" id="SSF56024">
    <property type="entry name" value="Phospholipase D/nuclease"/>
    <property type="match status" value="1"/>
</dbReference>
<evidence type="ECO:0000256" key="10">
    <source>
        <dbReference type="ARBA" id="ARBA00048586"/>
    </source>
</evidence>
<dbReference type="PIRSF" id="PIRSF000850">
    <property type="entry name" value="Phospholipase_D_PSS"/>
    <property type="match status" value="1"/>
</dbReference>
<evidence type="ECO:0000259" key="12">
    <source>
        <dbReference type="PROSITE" id="PS50035"/>
    </source>
</evidence>
<keyword evidence="9 11" id="KW-1208">Phospholipid metabolism</keyword>
<evidence type="ECO:0000256" key="7">
    <source>
        <dbReference type="ARBA" id="ARBA00023098"/>
    </source>
</evidence>
<keyword evidence="11" id="KW-0067">ATP-binding</keyword>
<keyword evidence="5 11" id="KW-0808">Transferase</keyword>